<feature type="non-terminal residue" evidence="2">
    <location>
        <position position="203"/>
    </location>
</feature>
<reference evidence="2" key="3">
    <citation type="submission" date="2025-08" db="UniProtKB">
        <authorList>
            <consortium name="RefSeq"/>
        </authorList>
    </citation>
    <scope>IDENTIFICATION</scope>
    <source>
        <strain evidence="2">CBS 342.82</strain>
    </source>
</reference>
<protein>
    <submittedName>
        <fullName evidence="2">Uncharacterized protein</fullName>
    </submittedName>
</protein>
<evidence type="ECO:0000313" key="2">
    <source>
        <dbReference type="RefSeq" id="XP_033459944.1"/>
    </source>
</evidence>
<accession>A0A6J3M4T7</accession>
<reference evidence="2" key="1">
    <citation type="submission" date="2020-01" db="EMBL/GenBank/DDBJ databases">
        <authorList>
            <consortium name="DOE Joint Genome Institute"/>
            <person name="Haridas S."/>
            <person name="Albert R."/>
            <person name="Binder M."/>
            <person name="Bloem J."/>
            <person name="Labutti K."/>
            <person name="Salamov A."/>
            <person name="Andreopoulos B."/>
            <person name="Baker S.E."/>
            <person name="Barry K."/>
            <person name="Bills G."/>
            <person name="Bluhm B.H."/>
            <person name="Cannon C."/>
            <person name="Castanera R."/>
            <person name="Culley D.E."/>
            <person name="Daum C."/>
            <person name="Ezra D."/>
            <person name="Gonzalez J.B."/>
            <person name="Henrissat B."/>
            <person name="Kuo A."/>
            <person name="Liang C."/>
            <person name="Lipzen A."/>
            <person name="Lutzoni F."/>
            <person name="Magnuson J."/>
            <person name="Mondo S."/>
            <person name="Nolan M."/>
            <person name="Ohm R."/>
            <person name="Pangilinan J."/>
            <person name="Park H.-J."/>
            <person name="Ramirez L."/>
            <person name="Alfaro M."/>
            <person name="Sun H."/>
            <person name="Tritt A."/>
            <person name="Yoshinaga Y."/>
            <person name="Zwiers L.-H."/>
            <person name="Turgeon B.G."/>
            <person name="Goodwin S.B."/>
            <person name="Spatafora J.W."/>
            <person name="Crous P.W."/>
            <person name="Grigoriev I.V."/>
        </authorList>
    </citation>
    <scope>NUCLEOTIDE SEQUENCE</scope>
    <source>
        <strain evidence="2">CBS 342.82</strain>
    </source>
</reference>
<sequence length="203" mass="23208">MSSVICSSRLAVLWKVRIRQICLCCTLSRRFNISAERGSRRQCLICLLKIWNTTWKVSRFRSTDCEDSTRRCAKRLRRRTGVNALECSQTATATHRDPWADCHVCITRAGRDPRSEFDSAEILCSPRRAQCAGTAKILPQSSFKFNDPANLMMRAIIGAGFTSAPKSQICCNNDHAEFGDFAWLQWHVFSSCRRSRVVRRQIL</sequence>
<dbReference type="Proteomes" id="UP000504637">
    <property type="component" value="Unplaced"/>
</dbReference>
<name>A0A6J3M4T7_9PEZI</name>
<organism evidence="2">
    <name type="scientific">Dissoconium aciculare CBS 342.82</name>
    <dbReference type="NCBI Taxonomy" id="1314786"/>
    <lineage>
        <taxon>Eukaryota</taxon>
        <taxon>Fungi</taxon>
        <taxon>Dikarya</taxon>
        <taxon>Ascomycota</taxon>
        <taxon>Pezizomycotina</taxon>
        <taxon>Dothideomycetes</taxon>
        <taxon>Dothideomycetidae</taxon>
        <taxon>Mycosphaerellales</taxon>
        <taxon>Dissoconiaceae</taxon>
        <taxon>Dissoconium</taxon>
    </lineage>
</organism>
<keyword evidence="1" id="KW-1185">Reference proteome</keyword>
<proteinExistence type="predicted"/>
<reference evidence="2" key="2">
    <citation type="submission" date="2020-04" db="EMBL/GenBank/DDBJ databases">
        <authorList>
            <consortium name="NCBI Genome Project"/>
        </authorList>
    </citation>
    <scope>NUCLEOTIDE SEQUENCE</scope>
    <source>
        <strain evidence="2">CBS 342.82</strain>
    </source>
</reference>
<dbReference type="GeneID" id="54362650"/>
<evidence type="ECO:0000313" key="1">
    <source>
        <dbReference type="Proteomes" id="UP000504637"/>
    </source>
</evidence>
<dbReference type="RefSeq" id="XP_033459944.1">
    <property type="nucleotide sequence ID" value="XM_033604850.1"/>
</dbReference>
<gene>
    <name evidence="2" type="ORF">K489DRAFT_380293</name>
</gene>
<dbReference type="AlphaFoldDB" id="A0A6J3M4T7"/>